<evidence type="ECO:0000256" key="1">
    <source>
        <dbReference type="SAM" id="MobiDB-lite"/>
    </source>
</evidence>
<proteinExistence type="predicted"/>
<keyword evidence="3" id="KW-1185">Reference proteome</keyword>
<feature type="compositionally biased region" description="Basic and acidic residues" evidence="1">
    <location>
        <begin position="13"/>
        <end position="56"/>
    </location>
</feature>
<dbReference type="Proteomes" id="UP000023152">
    <property type="component" value="Unassembled WGS sequence"/>
</dbReference>
<comment type="caution">
    <text evidence="2">The sequence shown here is derived from an EMBL/GenBank/DDBJ whole genome shotgun (WGS) entry which is preliminary data.</text>
</comment>
<protein>
    <submittedName>
        <fullName evidence="2">Uncharacterized protein</fullName>
    </submittedName>
</protein>
<feature type="region of interest" description="Disordered" evidence="1">
    <location>
        <begin position="1"/>
        <end position="126"/>
    </location>
</feature>
<feature type="compositionally biased region" description="Low complexity" evidence="1">
    <location>
        <begin position="69"/>
        <end position="91"/>
    </location>
</feature>
<evidence type="ECO:0000313" key="2">
    <source>
        <dbReference type="EMBL" id="ETO12403.1"/>
    </source>
</evidence>
<dbReference type="EMBL" id="ASPP01021434">
    <property type="protein sequence ID" value="ETO12403.1"/>
    <property type="molecule type" value="Genomic_DNA"/>
</dbReference>
<feature type="compositionally biased region" description="Basic and acidic residues" evidence="1">
    <location>
        <begin position="92"/>
        <end position="126"/>
    </location>
</feature>
<name>X6MEI6_RETFI</name>
<organism evidence="2 3">
    <name type="scientific">Reticulomyxa filosa</name>
    <dbReference type="NCBI Taxonomy" id="46433"/>
    <lineage>
        <taxon>Eukaryota</taxon>
        <taxon>Sar</taxon>
        <taxon>Rhizaria</taxon>
        <taxon>Retaria</taxon>
        <taxon>Foraminifera</taxon>
        <taxon>Monothalamids</taxon>
        <taxon>Reticulomyxidae</taxon>
        <taxon>Reticulomyxa</taxon>
    </lineage>
</organism>
<dbReference type="AlphaFoldDB" id="X6MEI6"/>
<feature type="region of interest" description="Disordered" evidence="1">
    <location>
        <begin position="162"/>
        <end position="181"/>
    </location>
</feature>
<gene>
    <name evidence="2" type="ORF">RFI_24973</name>
</gene>
<reference evidence="2 3" key="1">
    <citation type="journal article" date="2013" name="Curr. Biol.">
        <title>The Genome of the Foraminiferan Reticulomyxa filosa.</title>
        <authorList>
            <person name="Glockner G."/>
            <person name="Hulsmann N."/>
            <person name="Schleicher M."/>
            <person name="Noegel A.A."/>
            <person name="Eichinger L."/>
            <person name="Gallinger C."/>
            <person name="Pawlowski J."/>
            <person name="Sierra R."/>
            <person name="Euteneuer U."/>
            <person name="Pillet L."/>
            <person name="Moustafa A."/>
            <person name="Platzer M."/>
            <person name="Groth M."/>
            <person name="Szafranski K."/>
            <person name="Schliwa M."/>
        </authorList>
    </citation>
    <scope>NUCLEOTIDE SEQUENCE [LARGE SCALE GENOMIC DNA]</scope>
</reference>
<accession>X6MEI6</accession>
<evidence type="ECO:0000313" key="3">
    <source>
        <dbReference type="Proteomes" id="UP000023152"/>
    </source>
</evidence>
<feature type="non-terminal residue" evidence="2">
    <location>
        <position position="193"/>
    </location>
</feature>
<sequence>MASNKPPFNNDIVEIKEPCVEDQGSKSKDETAKEQKRINEELRKDYNKKIAEKILERQPLQKTKIRNVSKSSSNNSSSSTTTTTTDTNNASDKNETKSEEEHRPKEVPSKDEKEQEQKKEKEMQIRQKILDESWWNDLISKEKQFMTEYNDKLNHAKSLLRYQNHQKRTDNNNDDDDEDDITIKEYEDEFWKE</sequence>